<evidence type="ECO:0000313" key="2">
    <source>
        <dbReference type="Proteomes" id="UP000739411"/>
    </source>
</evidence>
<comment type="caution">
    <text evidence="1">The sequence shown here is derived from an EMBL/GenBank/DDBJ whole genome shotgun (WGS) entry which is preliminary data.</text>
</comment>
<reference evidence="1 2" key="1">
    <citation type="submission" date="2020-10" db="EMBL/GenBank/DDBJ databases">
        <title>Connecting structure to function with the recovery of over 1000 high-quality activated sludge metagenome-assembled genomes encoding full-length rRNA genes using long-read sequencing.</title>
        <authorList>
            <person name="Singleton C.M."/>
            <person name="Petriglieri F."/>
            <person name="Kristensen J.M."/>
            <person name="Kirkegaard R.H."/>
            <person name="Michaelsen T.Y."/>
            <person name="Andersen M.H."/>
            <person name="Karst S.M."/>
            <person name="Dueholm M.S."/>
            <person name="Nielsen P.H."/>
            <person name="Albertsen M."/>
        </authorList>
    </citation>
    <scope>NUCLEOTIDE SEQUENCE [LARGE SCALE GENOMIC DNA]</scope>
    <source>
        <strain evidence="1">EsbW_18-Q3-R4-48_BATAC.463</strain>
    </source>
</reference>
<evidence type="ECO:0000313" key="1">
    <source>
        <dbReference type="EMBL" id="MBK7415583.1"/>
    </source>
</evidence>
<dbReference type="AlphaFoldDB" id="A0A935JXB8"/>
<protein>
    <submittedName>
        <fullName evidence="1">Uncharacterized protein</fullName>
    </submittedName>
</protein>
<accession>A0A935JXB8</accession>
<dbReference type="Proteomes" id="UP000739411">
    <property type="component" value="Unassembled WGS sequence"/>
</dbReference>
<gene>
    <name evidence="1" type="ORF">IPJ38_11190</name>
</gene>
<sequence length="112" mass="12683">MSEVYGDREVTKRATQAVIQTQANWGAIERVENGKRLNRRPQRKVSDEKVITWLVGGRAALHRQSYACYELATMAVIYPFLIDQSLPYVLSKSDVIELRAEGPSNQFAALRS</sequence>
<proteinExistence type="predicted"/>
<organism evidence="1 2">
    <name type="scientific">Candidatus Dechloromonas phosphorivorans</name>
    <dbReference type="NCBI Taxonomy" id="2899244"/>
    <lineage>
        <taxon>Bacteria</taxon>
        <taxon>Pseudomonadati</taxon>
        <taxon>Pseudomonadota</taxon>
        <taxon>Betaproteobacteria</taxon>
        <taxon>Rhodocyclales</taxon>
        <taxon>Azonexaceae</taxon>
        <taxon>Dechloromonas</taxon>
    </lineage>
</organism>
<name>A0A935JXB8_9RHOO</name>
<dbReference type="EMBL" id="JADJMS010000021">
    <property type="protein sequence ID" value="MBK7415583.1"/>
    <property type="molecule type" value="Genomic_DNA"/>
</dbReference>